<dbReference type="AlphaFoldDB" id="A0A163M2S9"/>
<comment type="caution">
    <text evidence="2">The sequence shown here is derived from an EMBL/GenBank/DDBJ whole genome shotgun (WGS) entry which is preliminary data.</text>
</comment>
<dbReference type="Proteomes" id="UP000076796">
    <property type="component" value="Unassembled WGS sequence"/>
</dbReference>
<organism evidence="2 3">
    <name type="scientific">Paenibacillus glucanolyticus</name>
    <dbReference type="NCBI Taxonomy" id="59843"/>
    <lineage>
        <taxon>Bacteria</taxon>
        <taxon>Bacillati</taxon>
        <taxon>Bacillota</taxon>
        <taxon>Bacilli</taxon>
        <taxon>Bacillales</taxon>
        <taxon>Paenibacillaceae</taxon>
        <taxon>Paenibacillus</taxon>
    </lineage>
</organism>
<keyword evidence="1" id="KW-0472">Membrane</keyword>
<feature type="transmembrane region" description="Helical" evidence="1">
    <location>
        <begin position="109"/>
        <end position="131"/>
    </location>
</feature>
<keyword evidence="1" id="KW-1133">Transmembrane helix</keyword>
<dbReference type="EMBL" id="LWMH01000001">
    <property type="protein sequence ID" value="KZS48694.1"/>
    <property type="molecule type" value="Genomic_DNA"/>
</dbReference>
<sequence length="140" mass="15975">MRFFIRLNVSSFLYAMFPFAVLELMANVYRISRVTGWELSHVNKLILAFCVAGITVSNIAFPKLIRHWLDGRKASYFSLILWFPYFVILVSILVSWLPITEPADQPNPVTGLIAMAALALYPFYLGILHLFGTTAKNMDR</sequence>
<keyword evidence="1" id="KW-0812">Transmembrane</keyword>
<gene>
    <name evidence="2" type="ORF">AWU65_23540</name>
</gene>
<accession>A0A163M2S9</accession>
<reference evidence="2" key="1">
    <citation type="journal article" date="2016" name="Genome Announc.">
        <title>Draft genomes of two strains of Paenibacillus glucanolyticus with capability to degrade lignocellulose.</title>
        <authorList>
            <person name="Mathews S.L."/>
            <person name="Pawlak J."/>
            <person name="Grunden A.M."/>
        </authorList>
    </citation>
    <scope>NUCLEOTIDE SEQUENCE [LARGE SCALE GENOMIC DNA]</scope>
    <source>
        <strain evidence="2">SLM1</strain>
    </source>
</reference>
<evidence type="ECO:0000313" key="2">
    <source>
        <dbReference type="EMBL" id="KZS48694.1"/>
    </source>
</evidence>
<evidence type="ECO:0000313" key="3">
    <source>
        <dbReference type="Proteomes" id="UP000076796"/>
    </source>
</evidence>
<protein>
    <submittedName>
        <fullName evidence="2">Uncharacterized protein</fullName>
    </submittedName>
</protein>
<dbReference type="OrthoDB" id="2660529at2"/>
<feature type="transmembrane region" description="Helical" evidence="1">
    <location>
        <begin position="76"/>
        <end position="97"/>
    </location>
</feature>
<feature type="transmembrane region" description="Helical" evidence="1">
    <location>
        <begin position="44"/>
        <end position="64"/>
    </location>
</feature>
<proteinExistence type="predicted"/>
<keyword evidence="3" id="KW-1185">Reference proteome</keyword>
<name>A0A163M2S9_9BACL</name>
<feature type="transmembrane region" description="Helical" evidence="1">
    <location>
        <begin position="12"/>
        <end position="32"/>
    </location>
</feature>
<dbReference type="STRING" id="59843.A3958_22810"/>
<evidence type="ECO:0000256" key="1">
    <source>
        <dbReference type="SAM" id="Phobius"/>
    </source>
</evidence>